<evidence type="ECO:0000256" key="2">
    <source>
        <dbReference type="ARBA" id="ARBA00022801"/>
    </source>
</evidence>
<dbReference type="SUPFAM" id="SSF56655">
    <property type="entry name" value="Carbohydrate phosphatase"/>
    <property type="match status" value="1"/>
</dbReference>
<dbReference type="GO" id="GO:0046872">
    <property type="term" value="F:metal ion binding"/>
    <property type="evidence" value="ECO:0007669"/>
    <property type="project" value="UniProtKB-KW"/>
</dbReference>
<dbReference type="PROSITE" id="PS00629">
    <property type="entry name" value="IMP_1"/>
    <property type="match status" value="1"/>
</dbReference>
<keyword evidence="6" id="KW-1185">Reference proteome</keyword>
<dbReference type="InterPro" id="IPR000760">
    <property type="entry name" value="Inositol_monophosphatase-like"/>
</dbReference>
<gene>
    <name evidence="5" type="ORF">B1R32_11724</name>
</gene>
<keyword evidence="1 4" id="KW-0479">Metal-binding</keyword>
<dbReference type="FunCoup" id="A0A2S8SQB2">
    <property type="interactions" value="339"/>
</dbReference>
<feature type="binding site" evidence="4">
    <location>
        <position position="69"/>
    </location>
    <ligand>
        <name>Mg(2+)</name>
        <dbReference type="ChEBI" id="CHEBI:18420"/>
        <label>1</label>
        <note>catalytic</note>
    </ligand>
</feature>
<sequence length="278" mass="30290">MSSFQLPFEAPEALEILREATQISLQMRSNAHAVTKADQTLVTEADHAIEAFLREKLSVLAPGWSFLGEEEGLSGDPTAPCWVIDPIDGTTNYAKDLPLWCISVGAVHNETPIFGMIAVPETGEVLWAAPGQGAWLIHKNQTRKLQLHDALPLQQEDLIASNTTVERVVDFSNVPCRLRNFGSLAYHLTALARGSLVATIAHYHKIYDVAAGICICCEAGANVRYLNGDVWHAKVKTSAETQPMLCAPPQILQFLIEALGPKEKSEAINPAQAISEND</sequence>
<dbReference type="PANTHER" id="PTHR20854:SF4">
    <property type="entry name" value="INOSITOL-1-MONOPHOSPHATASE-RELATED"/>
    <property type="match status" value="1"/>
</dbReference>
<dbReference type="EMBL" id="NIGF01000017">
    <property type="protein sequence ID" value="PQV62982.1"/>
    <property type="molecule type" value="Genomic_DNA"/>
</dbReference>
<evidence type="ECO:0000256" key="1">
    <source>
        <dbReference type="ARBA" id="ARBA00022723"/>
    </source>
</evidence>
<feature type="binding site" evidence="4">
    <location>
        <position position="208"/>
    </location>
    <ligand>
        <name>Mg(2+)</name>
        <dbReference type="ChEBI" id="CHEBI:18420"/>
        <label>1</label>
        <note>catalytic</note>
    </ligand>
</feature>
<dbReference type="GO" id="GO:0007165">
    <property type="term" value="P:signal transduction"/>
    <property type="evidence" value="ECO:0007669"/>
    <property type="project" value="TreeGrafter"/>
</dbReference>
<organism evidence="5 6">
    <name type="scientific">Abditibacterium utsteinense</name>
    <dbReference type="NCBI Taxonomy" id="1960156"/>
    <lineage>
        <taxon>Bacteria</taxon>
        <taxon>Pseudomonadati</taxon>
        <taxon>Abditibacteriota</taxon>
        <taxon>Abditibacteriia</taxon>
        <taxon>Abditibacteriales</taxon>
        <taxon>Abditibacteriaceae</taxon>
        <taxon>Abditibacterium</taxon>
    </lineage>
</organism>
<feature type="binding site" evidence="4">
    <location>
        <position position="87"/>
    </location>
    <ligand>
        <name>Mg(2+)</name>
        <dbReference type="ChEBI" id="CHEBI:18420"/>
        <label>1</label>
        <note>catalytic</note>
    </ligand>
</feature>
<dbReference type="Gene3D" id="3.40.190.80">
    <property type="match status" value="1"/>
</dbReference>
<comment type="cofactor">
    <cofactor evidence="4">
        <name>Mg(2+)</name>
        <dbReference type="ChEBI" id="CHEBI:18420"/>
    </cofactor>
</comment>
<keyword evidence="2" id="KW-0378">Hydrolase</keyword>
<dbReference type="Proteomes" id="UP000237684">
    <property type="component" value="Unassembled WGS sequence"/>
</dbReference>
<keyword evidence="3 4" id="KW-0460">Magnesium</keyword>
<dbReference type="GO" id="GO:0008934">
    <property type="term" value="F:inositol monophosphate 1-phosphatase activity"/>
    <property type="evidence" value="ECO:0007669"/>
    <property type="project" value="TreeGrafter"/>
</dbReference>
<dbReference type="RefSeq" id="WP_106380859.1">
    <property type="nucleotide sequence ID" value="NZ_NIGF01000017.1"/>
</dbReference>
<evidence type="ECO:0000256" key="4">
    <source>
        <dbReference type="PIRSR" id="PIRSR600760-2"/>
    </source>
</evidence>
<feature type="binding site" evidence="4">
    <location>
        <position position="88"/>
    </location>
    <ligand>
        <name>Mg(2+)</name>
        <dbReference type="ChEBI" id="CHEBI:18420"/>
        <label>1</label>
        <note>catalytic</note>
    </ligand>
</feature>
<dbReference type="InterPro" id="IPR020583">
    <property type="entry name" value="Inositol_monoP_metal-BS"/>
</dbReference>
<evidence type="ECO:0000313" key="6">
    <source>
        <dbReference type="Proteomes" id="UP000237684"/>
    </source>
</evidence>
<accession>A0A2S8SQB2</accession>
<evidence type="ECO:0000313" key="5">
    <source>
        <dbReference type="EMBL" id="PQV62982.1"/>
    </source>
</evidence>
<reference evidence="5 6" key="1">
    <citation type="journal article" date="2018" name="Syst. Appl. Microbiol.">
        <title>Abditibacterium utsteinense sp. nov., the first cultivated member of candidate phylum FBP, isolated from ice-free Antarctic soil samples.</title>
        <authorList>
            <person name="Tahon G."/>
            <person name="Tytgat B."/>
            <person name="Lebbe L."/>
            <person name="Carlier A."/>
            <person name="Willems A."/>
        </authorList>
    </citation>
    <scope>NUCLEOTIDE SEQUENCE [LARGE SCALE GENOMIC DNA]</scope>
    <source>
        <strain evidence="5 6">LMG 29911</strain>
    </source>
</reference>
<protein>
    <submittedName>
        <fullName evidence="5">Myo-inositol-1(Or 4)-monophosphatase/histidinol-phosphatase</fullName>
    </submittedName>
</protein>
<comment type="caution">
    <text evidence="5">The sequence shown here is derived from an EMBL/GenBank/DDBJ whole genome shotgun (WGS) entry which is preliminary data.</text>
</comment>
<name>A0A2S8SQB2_9BACT</name>
<proteinExistence type="predicted"/>
<dbReference type="Gene3D" id="3.30.540.10">
    <property type="entry name" value="Fructose-1,6-Bisphosphatase, subunit A, domain 1"/>
    <property type="match status" value="1"/>
</dbReference>
<feature type="binding site" evidence="4">
    <location>
        <position position="85"/>
    </location>
    <ligand>
        <name>Mg(2+)</name>
        <dbReference type="ChEBI" id="CHEBI:18420"/>
        <label>1</label>
        <note>catalytic</note>
    </ligand>
</feature>
<dbReference type="GO" id="GO:0006020">
    <property type="term" value="P:inositol metabolic process"/>
    <property type="evidence" value="ECO:0007669"/>
    <property type="project" value="TreeGrafter"/>
</dbReference>
<dbReference type="OrthoDB" id="9772456at2"/>
<dbReference type="PRINTS" id="PR00377">
    <property type="entry name" value="IMPHPHTASES"/>
</dbReference>
<dbReference type="Pfam" id="PF00459">
    <property type="entry name" value="Inositol_P"/>
    <property type="match status" value="1"/>
</dbReference>
<dbReference type="AlphaFoldDB" id="A0A2S8SQB2"/>
<dbReference type="PANTHER" id="PTHR20854">
    <property type="entry name" value="INOSITOL MONOPHOSPHATASE"/>
    <property type="match status" value="1"/>
</dbReference>
<evidence type="ECO:0000256" key="3">
    <source>
        <dbReference type="ARBA" id="ARBA00022842"/>
    </source>
</evidence>
<dbReference type="InParanoid" id="A0A2S8SQB2"/>